<feature type="transmembrane region" description="Helical" evidence="13">
    <location>
        <begin position="37"/>
        <end position="58"/>
    </location>
</feature>
<evidence type="ECO:0000256" key="9">
    <source>
        <dbReference type="ARBA" id="ARBA00023065"/>
    </source>
</evidence>
<dbReference type="PANTHER" id="PTHR32468">
    <property type="entry name" value="CATION/H + ANTIPORTER"/>
    <property type="match status" value="1"/>
</dbReference>
<dbReference type="GO" id="GO:0012505">
    <property type="term" value="C:endomembrane system"/>
    <property type="evidence" value="ECO:0007669"/>
    <property type="project" value="TreeGrafter"/>
</dbReference>
<organism evidence="17 18">
    <name type="scientific">Zingiber officinale</name>
    <name type="common">Ginger</name>
    <name type="synonym">Amomum zingiber</name>
    <dbReference type="NCBI Taxonomy" id="94328"/>
    <lineage>
        <taxon>Eukaryota</taxon>
        <taxon>Viridiplantae</taxon>
        <taxon>Streptophyta</taxon>
        <taxon>Embryophyta</taxon>
        <taxon>Tracheophyta</taxon>
        <taxon>Spermatophyta</taxon>
        <taxon>Magnoliopsida</taxon>
        <taxon>Liliopsida</taxon>
        <taxon>Zingiberales</taxon>
        <taxon>Zingiberaceae</taxon>
        <taxon>Zingiber</taxon>
    </lineage>
</organism>
<feature type="transmembrane region" description="Helical" evidence="13">
    <location>
        <begin position="284"/>
        <end position="313"/>
    </location>
</feature>
<evidence type="ECO:0000256" key="5">
    <source>
        <dbReference type="ARBA" id="ARBA00022538"/>
    </source>
</evidence>
<sequence>MAANVTNNSVQFQDNIFMDGIWRVKEPEIADFFHFKFTLMIIQNLLIVITTRSVAYLLKPFNQPRIVAELIGAVLLSPTIIDKLDFRSESTQPVKSLYGFIFPPMTFSMVEIFGFLGLIYYVFLVAVRLDCKVIRERSKKVLPVAAATVGLPFLAVVIAIVIFGLAAPMDGKSPAEKASSTLILGFALSVPAFPVMARLLAEVKVPNGEVGQVVLPAAVVGDVASWIVLAVCFAFDRPANEALAPMWMVLAGACHVAVCVWMIRPLLVWLGRKALEADTVTIEFMGLVAGFVPVAALSASAIGFHPALGALVLGLSVPKGQLKAALTQRLENFVIIALLPFTIISSAHATDMLEIFKQEEGEPEHYVLRLACVLMVATLAKLAAGMMVSPLFSLPRAEGLSIGVLMNTIGPLELIILNTGKDRKIFNERMRVVLLVASVVSTATVRSILTVIEARKLRRAPAPAYKNRNLQLSGFESDLRVVACVHTFRNVPSITSLLYLANHFPISVCAVHLAELIGSAPPMLVVHDAVDGQRAIPIDDIHTTTSSTPDNPVDSQLITSAFERYQQRSTNVTVSSLTAVSAYVSMPEDVFRIAEGYQATLIVLPFHRLLTVDGEMEDMNPHVRVVNQGILADAPCSVALLVDRGQLIDHDFKFAIYHVALLFFGGPNDREALLYASRFAKRPGVHLTVARFVVAVDPSQAANAMPGLSGARVEQRIDDEYVRGFRQLFASHASVAYEEKVVRDGEETVKAIREMGDAYNLYIVGREGGDSTSVLLASLSNFVEFKELGPIGDLLVSAEFSATSSVLVVQQYVRDQQTRWNTEGSSRRDRMTRRDGYNSLRR</sequence>
<evidence type="ECO:0000313" key="18">
    <source>
        <dbReference type="Proteomes" id="UP000734854"/>
    </source>
</evidence>
<comment type="caution">
    <text evidence="17">The sequence shown here is derived from an EMBL/GenBank/DDBJ whole genome shotgun (WGS) entry which is preliminary data.</text>
</comment>
<dbReference type="GO" id="GO:1902600">
    <property type="term" value="P:proton transmembrane transport"/>
    <property type="evidence" value="ECO:0007669"/>
    <property type="project" value="InterPro"/>
</dbReference>
<gene>
    <name evidence="17" type="ORF">ZIOFF_007262</name>
</gene>
<keyword evidence="4" id="KW-0813">Transport</keyword>
<protein>
    <recommendedName>
        <fullName evidence="19">Cation/H+ exchanger domain-containing protein</fullName>
    </recommendedName>
</protein>
<dbReference type="GO" id="GO:0006813">
    <property type="term" value="P:potassium ion transport"/>
    <property type="evidence" value="ECO:0007669"/>
    <property type="project" value="UniProtKB-KW"/>
</dbReference>
<dbReference type="InterPro" id="IPR050794">
    <property type="entry name" value="CPA2_transporter"/>
</dbReference>
<keyword evidence="18" id="KW-1185">Reference proteome</keyword>
<evidence type="ECO:0000256" key="10">
    <source>
        <dbReference type="ARBA" id="ARBA00023136"/>
    </source>
</evidence>
<feature type="transmembrane region" description="Helical" evidence="13">
    <location>
        <begin position="432"/>
        <end position="452"/>
    </location>
</feature>
<evidence type="ECO:0000256" key="1">
    <source>
        <dbReference type="ARBA" id="ARBA00003198"/>
    </source>
</evidence>
<dbReference type="InterPro" id="IPR057290">
    <property type="entry name" value="CHX17_C"/>
</dbReference>
<comment type="function">
    <text evidence="1">May function as sodium-coupled metabolite transporter across the chloroplast envelope.</text>
</comment>
<evidence type="ECO:0000256" key="3">
    <source>
        <dbReference type="ARBA" id="ARBA00004141"/>
    </source>
</evidence>
<dbReference type="Pfam" id="PF23259">
    <property type="entry name" value="CHX17_C"/>
    <property type="match status" value="1"/>
</dbReference>
<dbReference type="GO" id="GO:0016020">
    <property type="term" value="C:membrane"/>
    <property type="evidence" value="ECO:0007669"/>
    <property type="project" value="UniProtKB-SubCell"/>
</dbReference>
<evidence type="ECO:0000259" key="14">
    <source>
        <dbReference type="Pfam" id="PF00999"/>
    </source>
</evidence>
<evidence type="ECO:0000256" key="6">
    <source>
        <dbReference type="ARBA" id="ARBA00022692"/>
    </source>
</evidence>
<accession>A0A8J5LPX4</accession>
<evidence type="ECO:0000256" key="7">
    <source>
        <dbReference type="ARBA" id="ARBA00022958"/>
    </source>
</evidence>
<dbReference type="GO" id="GO:0006885">
    <property type="term" value="P:regulation of pH"/>
    <property type="evidence" value="ECO:0007669"/>
    <property type="project" value="TreeGrafter"/>
</dbReference>
<feature type="domain" description="Cation/H(+) antiporter C-terminal" evidence="16">
    <location>
        <begin position="659"/>
        <end position="813"/>
    </location>
</feature>
<dbReference type="Pfam" id="PF00999">
    <property type="entry name" value="Na_H_Exchanger"/>
    <property type="match status" value="1"/>
</dbReference>
<evidence type="ECO:0000313" key="17">
    <source>
        <dbReference type="EMBL" id="KAG6533395.1"/>
    </source>
</evidence>
<evidence type="ECO:0000256" key="8">
    <source>
        <dbReference type="ARBA" id="ARBA00022989"/>
    </source>
</evidence>
<evidence type="ECO:0000256" key="2">
    <source>
        <dbReference type="ARBA" id="ARBA00004119"/>
    </source>
</evidence>
<keyword evidence="8 13" id="KW-1133">Transmembrane helix</keyword>
<evidence type="ECO:0000256" key="12">
    <source>
        <dbReference type="SAM" id="MobiDB-lite"/>
    </source>
</evidence>
<feature type="transmembrane region" description="Helical" evidence="13">
    <location>
        <begin position="333"/>
        <end position="354"/>
    </location>
</feature>
<evidence type="ECO:0000256" key="13">
    <source>
        <dbReference type="SAM" id="Phobius"/>
    </source>
</evidence>
<dbReference type="InterPro" id="IPR038770">
    <property type="entry name" value="Na+/solute_symporter_sf"/>
</dbReference>
<evidence type="ECO:0000259" key="15">
    <source>
        <dbReference type="Pfam" id="PF23256"/>
    </source>
</evidence>
<keyword evidence="9" id="KW-0406">Ion transport</keyword>
<feature type="transmembrane region" description="Helical" evidence="13">
    <location>
        <begin position="101"/>
        <end position="129"/>
    </location>
</feature>
<feature type="compositionally biased region" description="Basic and acidic residues" evidence="12">
    <location>
        <begin position="825"/>
        <end position="836"/>
    </location>
</feature>
<feature type="domain" description="Cation/H(+) antiporter central" evidence="15">
    <location>
        <begin position="559"/>
        <end position="645"/>
    </location>
</feature>
<evidence type="ECO:0008006" key="19">
    <source>
        <dbReference type="Google" id="ProtNLM"/>
    </source>
</evidence>
<reference evidence="17 18" key="1">
    <citation type="submission" date="2020-08" db="EMBL/GenBank/DDBJ databases">
        <title>Plant Genome Project.</title>
        <authorList>
            <person name="Zhang R.-G."/>
        </authorList>
    </citation>
    <scope>NUCLEOTIDE SEQUENCE [LARGE SCALE GENOMIC DNA]</scope>
    <source>
        <tissue evidence="17">Rhizome</tissue>
    </source>
</reference>
<feature type="transmembrane region" description="Helical" evidence="13">
    <location>
        <begin position="242"/>
        <end position="263"/>
    </location>
</feature>
<comment type="subcellular location">
    <subcellularLocation>
        <location evidence="3">Membrane</location>
        <topology evidence="3">Multi-pass membrane protein</topology>
    </subcellularLocation>
    <subcellularLocation>
        <location evidence="2">Plastid</location>
        <location evidence="2">Chloroplast envelope</location>
    </subcellularLocation>
</comment>
<keyword evidence="10 13" id="KW-0472">Membrane</keyword>
<feature type="domain" description="Cation/H+ exchanger transmembrane" evidence="14">
    <location>
        <begin position="52"/>
        <end position="449"/>
    </location>
</feature>
<keyword evidence="6 13" id="KW-0812">Transmembrane</keyword>
<proteinExistence type="inferred from homology"/>
<dbReference type="GO" id="GO:0009941">
    <property type="term" value="C:chloroplast envelope"/>
    <property type="evidence" value="ECO:0007669"/>
    <property type="project" value="UniProtKB-SubCell"/>
</dbReference>
<evidence type="ECO:0000256" key="11">
    <source>
        <dbReference type="ARBA" id="ARBA00038341"/>
    </source>
</evidence>
<dbReference type="Pfam" id="PF23256">
    <property type="entry name" value="CHX17_2nd"/>
    <property type="match status" value="1"/>
</dbReference>
<feature type="transmembrane region" description="Helical" evidence="13">
    <location>
        <begin position="141"/>
        <end position="166"/>
    </location>
</feature>
<dbReference type="Gene3D" id="1.20.1530.20">
    <property type="match status" value="1"/>
</dbReference>
<comment type="similarity">
    <text evidence="11">Belongs to the monovalent cation:proton antiporter 2 (CPA2) transporter (TC 2.A.37) family. CHX (TC 2.A.37.4) subfamily.</text>
</comment>
<dbReference type="EMBL" id="JACMSC010000002">
    <property type="protein sequence ID" value="KAG6533395.1"/>
    <property type="molecule type" value="Genomic_DNA"/>
</dbReference>
<feature type="transmembrane region" description="Helical" evidence="13">
    <location>
        <begin position="213"/>
        <end position="236"/>
    </location>
</feature>
<name>A0A8J5LPX4_ZINOF</name>
<dbReference type="Proteomes" id="UP000734854">
    <property type="component" value="Unassembled WGS sequence"/>
</dbReference>
<dbReference type="AlphaFoldDB" id="A0A8J5LPX4"/>
<keyword evidence="5" id="KW-0633">Potassium transport</keyword>
<feature type="transmembrane region" description="Helical" evidence="13">
    <location>
        <begin position="400"/>
        <end position="420"/>
    </location>
</feature>
<keyword evidence="7" id="KW-0630">Potassium</keyword>
<feature type="transmembrane region" description="Helical" evidence="13">
    <location>
        <begin position="366"/>
        <end position="388"/>
    </location>
</feature>
<dbReference type="InterPro" id="IPR006153">
    <property type="entry name" value="Cation/H_exchanger_TM"/>
</dbReference>
<feature type="transmembrane region" description="Helical" evidence="13">
    <location>
        <begin position="178"/>
        <end position="201"/>
    </location>
</feature>
<feature type="region of interest" description="Disordered" evidence="12">
    <location>
        <begin position="819"/>
        <end position="842"/>
    </location>
</feature>
<dbReference type="Gene3D" id="3.40.50.12370">
    <property type="match status" value="1"/>
</dbReference>
<evidence type="ECO:0000256" key="4">
    <source>
        <dbReference type="ARBA" id="ARBA00022448"/>
    </source>
</evidence>
<evidence type="ECO:0000259" key="16">
    <source>
        <dbReference type="Pfam" id="PF23259"/>
    </source>
</evidence>
<dbReference type="GO" id="GO:0015297">
    <property type="term" value="F:antiporter activity"/>
    <property type="evidence" value="ECO:0007669"/>
    <property type="project" value="InterPro"/>
</dbReference>
<dbReference type="PANTHER" id="PTHR32468:SF164">
    <property type="entry name" value="OS05G0485000 PROTEIN"/>
    <property type="match status" value="1"/>
</dbReference>
<dbReference type="InterPro" id="IPR057291">
    <property type="entry name" value="CHX17_2nd"/>
</dbReference>